<evidence type="ECO:0000259" key="17">
    <source>
        <dbReference type="SMART" id="SM01368"/>
    </source>
</evidence>
<evidence type="ECO:0000313" key="19">
    <source>
        <dbReference type="EMBL" id="KAK2554688.1"/>
    </source>
</evidence>
<comment type="function">
    <text evidence="10">Key regulator of entry into cell division. Directly involved in heterochromatin formation by maintaining overall chromatin structure and, in particular, that of constitutive heterochromatin by stabilizing histone methylation. Recruits and targets histone methyltransferases KMT5B and KMT5C, leading to epigenetic transcriptional repression. Controls histone H4 'Lys-20' trimethylation. Probably acts as a transcription repressor by recruiting chromatin-modifying enzymes to promoters. Potent inhibitor of E2F-mediated trans-activation. May act as a tumor suppressor.</text>
</comment>
<evidence type="ECO:0000256" key="14">
    <source>
        <dbReference type="ARBA" id="ARBA00083153"/>
    </source>
</evidence>
<comment type="similarity">
    <text evidence="2">Belongs to the retinoblastoma protein (RB) family.</text>
</comment>
<dbReference type="CDD" id="cd00043">
    <property type="entry name" value="CYCLIN_SF"/>
    <property type="match status" value="1"/>
</dbReference>
<dbReference type="PANTHER" id="PTHR13742">
    <property type="entry name" value="RETINOBLASTOMA-ASSOCIATED PROTEIN RB -RELATED"/>
    <property type="match status" value="1"/>
</dbReference>
<dbReference type="GO" id="GO:0005654">
    <property type="term" value="C:nucleoplasm"/>
    <property type="evidence" value="ECO:0007669"/>
    <property type="project" value="UniProtKB-ARBA"/>
</dbReference>
<keyword evidence="3" id="KW-0678">Repressor</keyword>
<feature type="region of interest" description="Disordered" evidence="15">
    <location>
        <begin position="993"/>
        <end position="1013"/>
    </location>
</feature>
<evidence type="ECO:0000256" key="12">
    <source>
        <dbReference type="ARBA" id="ARBA00071617"/>
    </source>
</evidence>
<feature type="region of interest" description="Disordered" evidence="15">
    <location>
        <begin position="894"/>
        <end position="958"/>
    </location>
</feature>
<feature type="compositionally biased region" description="Basic and acidic residues" evidence="15">
    <location>
        <begin position="1093"/>
        <end position="1102"/>
    </location>
</feature>
<evidence type="ECO:0000256" key="13">
    <source>
        <dbReference type="ARBA" id="ARBA00081549"/>
    </source>
</evidence>
<feature type="domain" description="Retinoblastoma-associated protein N-terminal" evidence="16">
    <location>
        <begin position="65"/>
        <end position="208"/>
    </location>
</feature>
<feature type="domain" description="Retinoblastoma-associated protein A-box" evidence="17">
    <location>
        <begin position="385"/>
        <end position="582"/>
    </location>
</feature>
<dbReference type="InterPro" id="IPR024599">
    <property type="entry name" value="RB_N"/>
</dbReference>
<evidence type="ECO:0000256" key="5">
    <source>
        <dbReference type="ARBA" id="ARBA00022853"/>
    </source>
</evidence>
<evidence type="ECO:0000256" key="15">
    <source>
        <dbReference type="SAM" id="MobiDB-lite"/>
    </source>
</evidence>
<evidence type="ECO:0000256" key="3">
    <source>
        <dbReference type="ARBA" id="ARBA00022491"/>
    </source>
</evidence>
<dbReference type="GO" id="GO:0006325">
    <property type="term" value="P:chromatin organization"/>
    <property type="evidence" value="ECO:0007669"/>
    <property type="project" value="UniProtKB-KW"/>
</dbReference>
<dbReference type="GO" id="GO:0006357">
    <property type="term" value="P:regulation of transcription by RNA polymerase II"/>
    <property type="evidence" value="ECO:0007669"/>
    <property type="project" value="InterPro"/>
</dbReference>
<dbReference type="GO" id="GO:0000977">
    <property type="term" value="F:RNA polymerase II transcription regulatory region sequence-specific DNA binding"/>
    <property type="evidence" value="ECO:0007669"/>
    <property type="project" value="TreeGrafter"/>
</dbReference>
<evidence type="ECO:0000313" key="20">
    <source>
        <dbReference type="Proteomes" id="UP001249851"/>
    </source>
</evidence>
<dbReference type="InterPro" id="IPR028309">
    <property type="entry name" value="RB_fam"/>
</dbReference>
<dbReference type="AlphaFoldDB" id="A0AAD9UYJ2"/>
<evidence type="ECO:0000256" key="10">
    <source>
        <dbReference type="ARBA" id="ARBA00056699"/>
    </source>
</evidence>
<dbReference type="PANTHER" id="PTHR13742:SF17">
    <property type="entry name" value="RE32990P-RELATED"/>
    <property type="match status" value="1"/>
</dbReference>
<dbReference type="InterPro" id="IPR002719">
    <property type="entry name" value="RB_B"/>
</dbReference>
<evidence type="ECO:0000259" key="16">
    <source>
        <dbReference type="SMART" id="SM01367"/>
    </source>
</evidence>
<dbReference type="Pfam" id="PF11934">
    <property type="entry name" value="DUF3452"/>
    <property type="match status" value="1"/>
</dbReference>
<dbReference type="GO" id="GO:2000134">
    <property type="term" value="P:negative regulation of G1/S transition of mitotic cell cycle"/>
    <property type="evidence" value="ECO:0007669"/>
    <property type="project" value="TreeGrafter"/>
</dbReference>
<dbReference type="Pfam" id="PF01857">
    <property type="entry name" value="RB_B"/>
    <property type="match status" value="1"/>
</dbReference>
<dbReference type="SMART" id="SM01369">
    <property type="entry name" value="Rb_C"/>
    <property type="match status" value="1"/>
</dbReference>
<dbReference type="EMBL" id="JARQWQ010000067">
    <property type="protein sequence ID" value="KAK2554688.1"/>
    <property type="molecule type" value="Genomic_DNA"/>
</dbReference>
<name>A0AAD9UYJ2_ACRCE</name>
<evidence type="ECO:0000256" key="4">
    <source>
        <dbReference type="ARBA" id="ARBA00022553"/>
    </source>
</evidence>
<dbReference type="FunFam" id="1.10.472.10:FF:000035">
    <property type="entry name" value="RB transcriptional corepressor-like 1"/>
    <property type="match status" value="1"/>
</dbReference>
<dbReference type="SUPFAM" id="SSF47954">
    <property type="entry name" value="Cyclin-like"/>
    <property type="match status" value="2"/>
</dbReference>
<comment type="subcellular location">
    <subcellularLocation>
        <location evidence="1">Nucleus</location>
    </subcellularLocation>
</comment>
<evidence type="ECO:0000256" key="7">
    <source>
        <dbReference type="ARBA" id="ARBA00023163"/>
    </source>
</evidence>
<dbReference type="GO" id="GO:0000785">
    <property type="term" value="C:chromatin"/>
    <property type="evidence" value="ECO:0007669"/>
    <property type="project" value="TreeGrafter"/>
</dbReference>
<feature type="compositionally biased region" description="Polar residues" evidence="15">
    <location>
        <begin position="729"/>
        <end position="748"/>
    </location>
</feature>
<keyword evidence="7" id="KW-0804">Transcription</keyword>
<evidence type="ECO:0000256" key="11">
    <source>
        <dbReference type="ARBA" id="ARBA00065472"/>
    </source>
</evidence>
<keyword evidence="4" id="KW-0597">Phosphoprotein</keyword>
<feature type="region of interest" description="Disordered" evidence="15">
    <location>
        <begin position="726"/>
        <end position="763"/>
    </location>
</feature>
<dbReference type="InterPro" id="IPR002720">
    <property type="entry name" value="RB_A"/>
</dbReference>
<sequence>MASSSDDEEANNSERYDNLCRDLNMDEETSNEAWSSYERISTNYTLEGDSLHWLACALYVACRRSVVPTVDSSAIVEGNCVSLTRLLRAAKLSLIQFFSKMKKWLDMSNAAGDFRKKIELLERNFHVSTVIFKKYEPIFLEIFKDPREENAKTQRGRKSRKQPCGVGDVFAFCWTLYIQAKGHFPAISDDLVNSYHLLLCCLDLFFANALYTKNRRDLLNPNFEGLPQDFGNRDFKVPADVPCIVERLCNKHEGIIIEAKGIKEHHWKLFIKQLFEKKVLKGNEENLTGILDQGNFEHNCKSINKEYEEYVLSVGDFDERIFLDEEAHIEIGTPAKNYSFSEVDEQQRVGLRRNLQEHFSRTRSLVPSTPLTGRRYLKEKDPRVTPVSTATQSVSRLQALLSGSKAGPSDRLLQIFHQCSGNPKEVIENRVQSLGETFLREYVQPSPDRPKSPCSTKEFALKRLKLAEILYYKVLESITLTEQRRLQGHLDLLSLLEQESFHRSLMACCLEIVIFSYNSQRTFPWMIEIFDINPYHFYKIIEVFIKAEDGLSRDVIKHLNHIEEQILECLAWSHDSPLWTSIHQAGSVPSCEEVSLQNHTEGIHSTQSLLASPIIHPRVQRICGEEGATRRGLQTPSSPTLHEVFSSPVTSGSGARRNLMVNFGSSPPAQNSQPVTHSPTTRQATARNAPTLIITPAPVNTGYVVNGVTAQAVVLPSTSTTVQVTSPQAGTALTPSSAITSPMSSPLRASSAPATPKGKNVTPIKPKKTGSLALFFRKVYHLASVRLRDLCAKLDVQEDLRVKMWTCFEYTLMHVTELMKDRHIDQILMCSIYVMGKVTNADLSFQNIMKCYRTQPQAVSHVSYCSNKEYNSFVLNLKVYRSVLLKGRKRAVIGSSGSDGGKGIKSDAGSSGPSSPVHGTSSAVASPVRGGSAVPSTPPPTSASGSSSTENSPNINGERGDLIEFYNKVFIKRVKTFALRFSAGDRALDSPPLSPLPVMKNQAHSPRRKVTSRHHVYISPHKNGIPMTPTTKLLYCFKESPAEKLRDINQMLKQGSSETSRKRALLQDDKNSQPPTKRSSSEEVLQRKLTSMLEERQASASR</sequence>
<keyword evidence="8" id="KW-0539">Nucleus</keyword>
<evidence type="ECO:0000256" key="1">
    <source>
        <dbReference type="ARBA" id="ARBA00004123"/>
    </source>
</evidence>
<protein>
    <recommendedName>
        <fullName evidence="12">Retinoblastoma-like protein 1</fullName>
    </recommendedName>
    <alternativeName>
        <fullName evidence="14">107 kDa retinoblastoma-associated protein</fullName>
    </alternativeName>
    <alternativeName>
        <fullName evidence="13">pRb1</fullName>
    </alternativeName>
</protein>
<dbReference type="Gene3D" id="1.10.472.10">
    <property type="entry name" value="Cyclin-like"/>
    <property type="match status" value="3"/>
</dbReference>
<feature type="domain" description="Retinoblastoma-associated protein C-terminal" evidence="18">
    <location>
        <begin position="983"/>
        <end position="1102"/>
    </location>
</feature>
<dbReference type="SMART" id="SM01367">
    <property type="entry name" value="DUF3452"/>
    <property type="match status" value="1"/>
</dbReference>
<dbReference type="InterPro" id="IPR036915">
    <property type="entry name" value="Cyclin-like_sf"/>
</dbReference>
<reference evidence="19" key="2">
    <citation type="journal article" date="2023" name="Science">
        <title>Genomic signatures of disease resistance in endangered staghorn corals.</title>
        <authorList>
            <person name="Vollmer S.V."/>
            <person name="Selwyn J.D."/>
            <person name="Despard B.A."/>
            <person name="Roesel C.L."/>
        </authorList>
    </citation>
    <scope>NUCLEOTIDE SEQUENCE</scope>
    <source>
        <strain evidence="19">K2</strain>
    </source>
</reference>
<dbReference type="GO" id="GO:0030154">
    <property type="term" value="P:cell differentiation"/>
    <property type="evidence" value="ECO:0007669"/>
    <property type="project" value="TreeGrafter"/>
</dbReference>
<gene>
    <name evidence="19" type="ORF">P5673_023641</name>
</gene>
<comment type="caution">
    <text evidence="19">The sequence shown here is derived from an EMBL/GenBank/DDBJ whole genome shotgun (WGS) entry which is preliminary data.</text>
</comment>
<feature type="region of interest" description="Disordered" evidence="15">
    <location>
        <begin position="1053"/>
        <end position="1102"/>
    </location>
</feature>
<dbReference type="GO" id="GO:1990841">
    <property type="term" value="F:promoter-specific chromatin binding"/>
    <property type="evidence" value="ECO:0007669"/>
    <property type="project" value="UniProtKB-ARBA"/>
</dbReference>
<proteinExistence type="inferred from homology"/>
<comment type="subunit">
    <text evidence="11">Component of the DREAM complex (also named LINC complex) at least composed of E2F4, E2F5, LIN9, LIN37, LIN52, LIN54, MYBL1, MYBL2, RBL1, RBL2, RBBP4, TFDP1 and TFDP2. The complex exists in quiescent cells where it represses cell cycle-dependent genes. It dissociates in S phase when LIN9, LIN37, LIN52 and LIN54 form a subcomplex that binds to MYBL2. Interacts with AATF. Interacts with KDM5A. Interacts with KMT5B and KMT5C. Interacts with USP4. Interacts with RBBP9.</text>
</comment>
<dbReference type="GO" id="GO:0005667">
    <property type="term" value="C:transcription regulator complex"/>
    <property type="evidence" value="ECO:0007669"/>
    <property type="project" value="TreeGrafter"/>
</dbReference>
<dbReference type="Pfam" id="PF01858">
    <property type="entry name" value="RB_A"/>
    <property type="match status" value="1"/>
</dbReference>
<feature type="compositionally biased region" description="Polar residues" evidence="15">
    <location>
        <begin position="913"/>
        <end position="924"/>
    </location>
</feature>
<keyword evidence="5" id="KW-0156">Chromatin regulator</keyword>
<evidence type="ECO:0000256" key="2">
    <source>
        <dbReference type="ARBA" id="ARBA00009475"/>
    </source>
</evidence>
<feature type="compositionally biased region" description="Basic and acidic residues" evidence="15">
    <location>
        <begin position="1059"/>
        <end position="1071"/>
    </location>
</feature>
<dbReference type="FunFam" id="1.10.472.140:FF:000001">
    <property type="entry name" value="Retinoblastoma-like 2, isoform CRA_a"/>
    <property type="match status" value="1"/>
</dbReference>
<accession>A0AAD9UYJ2</accession>
<keyword evidence="6" id="KW-0805">Transcription regulation</keyword>
<organism evidence="19 20">
    <name type="scientific">Acropora cervicornis</name>
    <name type="common">Staghorn coral</name>
    <dbReference type="NCBI Taxonomy" id="6130"/>
    <lineage>
        <taxon>Eukaryota</taxon>
        <taxon>Metazoa</taxon>
        <taxon>Cnidaria</taxon>
        <taxon>Anthozoa</taxon>
        <taxon>Hexacorallia</taxon>
        <taxon>Scleractinia</taxon>
        <taxon>Astrocoeniina</taxon>
        <taxon>Acroporidae</taxon>
        <taxon>Acropora</taxon>
    </lineage>
</organism>
<dbReference type="Gene3D" id="1.10.472.140">
    <property type="match status" value="1"/>
</dbReference>
<dbReference type="FunFam" id="1.10.472.10:FF:000082">
    <property type="entry name" value="retinoblastoma-like protein 1 isoform X1"/>
    <property type="match status" value="1"/>
</dbReference>
<keyword evidence="20" id="KW-1185">Reference proteome</keyword>
<evidence type="ECO:0000256" key="8">
    <source>
        <dbReference type="ARBA" id="ARBA00023242"/>
    </source>
</evidence>
<dbReference type="Proteomes" id="UP001249851">
    <property type="component" value="Unassembled WGS sequence"/>
</dbReference>
<evidence type="ECO:0000256" key="9">
    <source>
        <dbReference type="ARBA" id="ARBA00023306"/>
    </source>
</evidence>
<dbReference type="SMART" id="SM01368">
    <property type="entry name" value="RB_A"/>
    <property type="match status" value="1"/>
</dbReference>
<evidence type="ECO:0000256" key="6">
    <source>
        <dbReference type="ARBA" id="ARBA00023015"/>
    </source>
</evidence>
<evidence type="ECO:0000259" key="18">
    <source>
        <dbReference type="SMART" id="SM01369"/>
    </source>
</evidence>
<dbReference type="InterPro" id="IPR015030">
    <property type="entry name" value="RB_C"/>
</dbReference>
<reference evidence="19" key="1">
    <citation type="journal article" date="2023" name="G3 (Bethesda)">
        <title>Whole genome assembly and annotation of the endangered Caribbean coral Acropora cervicornis.</title>
        <authorList>
            <person name="Selwyn J.D."/>
            <person name="Vollmer S.V."/>
        </authorList>
    </citation>
    <scope>NUCLEOTIDE SEQUENCE</scope>
    <source>
        <strain evidence="19">K2</strain>
    </source>
</reference>
<keyword evidence="9" id="KW-0131">Cell cycle</keyword>